<sequence length="214" mass="24151">MTTSNGTAGSVDKIIIKKYANRRLYDTNASAYVTLDHLARLVREKKDFIVQDAKSGEDLTRSVLTQIIFEQENREEGVLPISFLRQVIQLYGESIQSVLPSYLELSMNTFLSQQEKWREQLEKSASYSNGGSAFEAQIRHNISLFEDTMRMFTAPAAAQPAKQEKPPEEEKKPQSKSESSESQYSSNATNEALSALQQQMADMQQKLEQLSKGN</sequence>
<dbReference type="GO" id="GO:0006355">
    <property type="term" value="P:regulation of DNA-templated transcription"/>
    <property type="evidence" value="ECO:0007669"/>
    <property type="project" value="InterPro"/>
</dbReference>
<dbReference type="Pfam" id="PF05233">
    <property type="entry name" value="PHB_acc"/>
    <property type="match status" value="1"/>
</dbReference>
<feature type="domain" description="PHA accumulation regulator DNA-binding N-terminal" evidence="3">
    <location>
        <begin position="15"/>
        <end position="74"/>
    </location>
</feature>
<dbReference type="InterPro" id="IPR010134">
    <property type="entry name" value="PHA_reg_PhaR"/>
</dbReference>
<evidence type="ECO:0000313" key="4">
    <source>
        <dbReference type="EMBL" id="ACT60039.1"/>
    </source>
</evidence>
<dbReference type="OrthoDB" id="9795345at2"/>
<proteinExistence type="predicted"/>
<feature type="compositionally biased region" description="Polar residues" evidence="1">
    <location>
        <begin position="184"/>
        <end position="214"/>
    </location>
</feature>
<dbReference type="InterPro" id="IPR012909">
    <property type="entry name" value="PHA_DNA-bd_N"/>
</dbReference>
<dbReference type="RefSeq" id="WP_015828189.1">
    <property type="nucleotide sequence ID" value="NC_012982.1"/>
</dbReference>
<accession>C6XN95</accession>
<evidence type="ECO:0000313" key="5">
    <source>
        <dbReference type="Proteomes" id="UP000002745"/>
    </source>
</evidence>
<feature type="domain" description="PHB accumulation regulatory" evidence="2">
    <location>
        <begin position="79"/>
        <end position="118"/>
    </location>
</feature>
<reference evidence="5" key="1">
    <citation type="journal article" date="2011" name="J. Bacteriol.">
        <title>Genome sequences of eight morphologically diverse alphaproteobacteria.</title>
        <authorList>
            <consortium name="US DOE Joint Genome Institute"/>
            <person name="Brown P.J."/>
            <person name="Kysela D.T."/>
            <person name="Buechlein A."/>
            <person name="Hemmerich C."/>
            <person name="Brun Y.V."/>
        </authorList>
    </citation>
    <scope>NUCLEOTIDE SEQUENCE [LARGE SCALE GENOMIC DNA]</scope>
    <source>
        <strain evidence="5">ATCC 49814 / DSM 5838 / IFAM 1418</strain>
    </source>
</reference>
<dbReference type="eggNOG" id="COG5394">
    <property type="taxonomic scope" value="Bacteria"/>
</dbReference>
<feature type="region of interest" description="Disordered" evidence="1">
    <location>
        <begin position="156"/>
        <end position="214"/>
    </location>
</feature>
<feature type="compositionally biased region" description="Basic and acidic residues" evidence="1">
    <location>
        <begin position="162"/>
        <end position="179"/>
    </location>
</feature>
<keyword evidence="5" id="KW-1185">Reference proteome</keyword>
<dbReference type="Proteomes" id="UP000002745">
    <property type="component" value="Chromosome"/>
</dbReference>
<dbReference type="KEGG" id="hba:Hbal_2359"/>
<protein>
    <submittedName>
        <fullName evidence="4">Polyhydroxyalkonate synthesis repressor, PhaR</fullName>
    </submittedName>
</protein>
<dbReference type="EMBL" id="CP001678">
    <property type="protein sequence ID" value="ACT60039.1"/>
    <property type="molecule type" value="Genomic_DNA"/>
</dbReference>
<name>C6XN95_HIRBI</name>
<dbReference type="NCBIfam" id="TIGR01848">
    <property type="entry name" value="PHA_reg_PhaR"/>
    <property type="match status" value="1"/>
</dbReference>
<evidence type="ECO:0000259" key="3">
    <source>
        <dbReference type="Pfam" id="PF07879"/>
    </source>
</evidence>
<organism evidence="4 5">
    <name type="scientific">Hirschia baltica (strain ATCC 49814 / DSM 5838 / IFAM 1418)</name>
    <dbReference type="NCBI Taxonomy" id="582402"/>
    <lineage>
        <taxon>Bacteria</taxon>
        <taxon>Pseudomonadati</taxon>
        <taxon>Pseudomonadota</taxon>
        <taxon>Alphaproteobacteria</taxon>
        <taxon>Hyphomonadales</taxon>
        <taxon>Hyphomonadaceae</taxon>
        <taxon>Hirschia</taxon>
    </lineage>
</organism>
<dbReference type="AlphaFoldDB" id="C6XN95"/>
<dbReference type="Pfam" id="PF07879">
    <property type="entry name" value="PHB_acc_N"/>
    <property type="match status" value="1"/>
</dbReference>
<evidence type="ECO:0000259" key="2">
    <source>
        <dbReference type="Pfam" id="PF05233"/>
    </source>
</evidence>
<gene>
    <name evidence="4" type="ordered locus">Hbal_2359</name>
</gene>
<dbReference type="InterPro" id="IPR007897">
    <property type="entry name" value="PHB_accumulat"/>
</dbReference>
<evidence type="ECO:0000256" key="1">
    <source>
        <dbReference type="SAM" id="MobiDB-lite"/>
    </source>
</evidence>
<dbReference type="STRING" id="582402.Hbal_2359"/>
<dbReference type="HOGENOM" id="CLU_089210_0_0_5"/>